<evidence type="ECO:0000313" key="3">
    <source>
        <dbReference type="EMBL" id="AIC95919.1"/>
    </source>
</evidence>
<dbReference type="PANTHER" id="PTHR45947">
    <property type="entry name" value="SULFOQUINOVOSYL TRANSFERASE SQD2"/>
    <property type="match status" value="1"/>
</dbReference>
<dbReference type="RefSeq" id="WP_038483398.1">
    <property type="nucleotide sequence ID" value="NZ_CP003923.1"/>
</dbReference>
<dbReference type="OrthoDB" id="9802525at2"/>
<reference evidence="3 4" key="1">
    <citation type="journal article" date="2014" name="Gene">
        <title>A comparative genomic analysis of the alkalitolerant soil bacterium Bacillus lehensis G1.</title>
        <authorList>
            <person name="Noor Y.M."/>
            <person name="Samsulrizal N.H."/>
            <person name="Jema'on N.A."/>
            <person name="Low K.O."/>
            <person name="Ramli A.N."/>
            <person name="Alias N.I."/>
            <person name="Damis S.I."/>
            <person name="Fuzi S.F."/>
            <person name="Isa M.N."/>
            <person name="Murad A.M."/>
            <person name="Raih M.F."/>
            <person name="Bakar F.D."/>
            <person name="Najimudin N."/>
            <person name="Mahadi N.M."/>
            <person name="Illias R.M."/>
        </authorList>
    </citation>
    <scope>NUCLEOTIDE SEQUENCE [LARGE SCALE GENOMIC DNA]</scope>
    <source>
        <strain evidence="3 4">G1</strain>
    </source>
</reference>
<dbReference type="InterPro" id="IPR001296">
    <property type="entry name" value="Glyco_trans_1"/>
</dbReference>
<gene>
    <name evidence="3" type="ORF">BleG1_3372</name>
</gene>
<evidence type="ECO:0000259" key="2">
    <source>
        <dbReference type="Pfam" id="PF13439"/>
    </source>
</evidence>
<dbReference type="AlphaFoldDB" id="A0A060M758"/>
<accession>A0A060M758</accession>
<feature type="domain" description="Glycosyl transferase family 1" evidence="1">
    <location>
        <begin position="198"/>
        <end position="351"/>
    </location>
</feature>
<keyword evidence="3" id="KW-0808">Transferase</keyword>
<keyword evidence="4" id="KW-1185">Reference proteome</keyword>
<dbReference type="SUPFAM" id="SSF53756">
    <property type="entry name" value="UDP-Glycosyltransferase/glycogen phosphorylase"/>
    <property type="match status" value="1"/>
</dbReference>
<dbReference type="HOGENOM" id="CLU_009583_2_0_9"/>
<dbReference type="PATRIC" id="fig|1246626.3.peg.3352"/>
<evidence type="ECO:0000259" key="1">
    <source>
        <dbReference type="Pfam" id="PF00534"/>
    </source>
</evidence>
<dbReference type="STRING" id="1246626.BleG1_3372"/>
<sequence length="407" mass="46004">MNIGIFTDTYFPQISGVATSIATLDLELTARGHNVFIFTSEDKQANVETESGKVFRFPSVSSTIIPERHLAYRGIRKASKLIKRYDIDLIHTQTEFTMGYLGKYIAHKHKLPFLHTYHTMYEDYLHYVARGKLLTPKMVGWMTKWFCHKADRVIAPTSKVKRTLHGYNVQSPIGVIPTGINVDRFKRTEESMFQAAILRKKLNILPEDRVIVSVGRLAEEKNIDALLHAVHHSKKCHSPIKLILVGDGPHKTSLKKLTKTLAIEDDVQFIGAVCWEEVHIYYQLCDLFVSASTTEAQGLTYFEAMAAGCVVVAKADPSIQQAIVHNETGYIFENDNDLAPLLNKIFQQKGERVAVQLKSGQFVESISAKAFGKKIEAIYRTHLFANTLQQSTDKKAISALYRMRRSS</sequence>
<dbReference type="InterPro" id="IPR050194">
    <property type="entry name" value="Glycosyltransferase_grp1"/>
</dbReference>
<dbReference type="Gene3D" id="3.40.50.2000">
    <property type="entry name" value="Glycogen Phosphorylase B"/>
    <property type="match status" value="2"/>
</dbReference>
<dbReference type="InterPro" id="IPR028098">
    <property type="entry name" value="Glyco_trans_4-like_N"/>
</dbReference>
<feature type="domain" description="Glycosyltransferase subfamily 4-like N-terminal" evidence="2">
    <location>
        <begin position="14"/>
        <end position="184"/>
    </location>
</feature>
<dbReference type="eggNOG" id="COG0438">
    <property type="taxonomic scope" value="Bacteria"/>
</dbReference>
<dbReference type="Pfam" id="PF13439">
    <property type="entry name" value="Glyco_transf_4"/>
    <property type="match status" value="1"/>
</dbReference>
<dbReference type="GO" id="GO:0016758">
    <property type="term" value="F:hexosyltransferase activity"/>
    <property type="evidence" value="ECO:0007669"/>
    <property type="project" value="TreeGrafter"/>
</dbReference>
<evidence type="ECO:0000313" key="4">
    <source>
        <dbReference type="Proteomes" id="UP000027142"/>
    </source>
</evidence>
<name>A0A060M758_9BACI</name>
<dbReference type="CDD" id="cd03817">
    <property type="entry name" value="GT4_UGDG-like"/>
    <property type="match status" value="1"/>
</dbReference>
<dbReference type="PANTHER" id="PTHR45947:SF3">
    <property type="entry name" value="SULFOQUINOVOSYL TRANSFERASE SQD2"/>
    <property type="match status" value="1"/>
</dbReference>
<dbReference type="KEGG" id="ble:BleG1_3372"/>
<organism evidence="3 4">
    <name type="scientific">Shouchella lehensis G1</name>
    <dbReference type="NCBI Taxonomy" id="1246626"/>
    <lineage>
        <taxon>Bacteria</taxon>
        <taxon>Bacillati</taxon>
        <taxon>Bacillota</taxon>
        <taxon>Bacilli</taxon>
        <taxon>Bacillales</taxon>
        <taxon>Bacillaceae</taxon>
        <taxon>Shouchella</taxon>
    </lineage>
</organism>
<protein>
    <submittedName>
        <fullName evidence="3">Glycosyltransferase</fullName>
    </submittedName>
</protein>
<dbReference type="Pfam" id="PF00534">
    <property type="entry name" value="Glycos_transf_1"/>
    <property type="match status" value="1"/>
</dbReference>
<proteinExistence type="predicted"/>
<dbReference type="EMBL" id="CP003923">
    <property type="protein sequence ID" value="AIC95919.1"/>
    <property type="molecule type" value="Genomic_DNA"/>
</dbReference>
<dbReference type="Proteomes" id="UP000027142">
    <property type="component" value="Chromosome"/>
</dbReference>